<evidence type="ECO:0000259" key="3">
    <source>
        <dbReference type="Pfam" id="PF04773"/>
    </source>
</evidence>
<dbReference type="AlphaFoldDB" id="A0A2G8TED1"/>
<feature type="region of interest" description="Disordered" evidence="1">
    <location>
        <begin position="198"/>
        <end position="226"/>
    </location>
</feature>
<evidence type="ECO:0000313" key="5">
    <source>
        <dbReference type="Proteomes" id="UP000230390"/>
    </source>
</evidence>
<dbReference type="Proteomes" id="UP000230390">
    <property type="component" value="Unassembled WGS sequence"/>
</dbReference>
<dbReference type="Gene3D" id="2.60.120.1440">
    <property type="match status" value="1"/>
</dbReference>
<feature type="signal peptide" evidence="2">
    <location>
        <begin position="1"/>
        <end position="20"/>
    </location>
</feature>
<name>A0A2G8TED1_9BURK</name>
<evidence type="ECO:0000313" key="4">
    <source>
        <dbReference type="EMBL" id="PIL44405.1"/>
    </source>
</evidence>
<dbReference type="RefSeq" id="WP_099788919.1">
    <property type="nucleotide sequence ID" value="NZ_JBHLYV010000022.1"/>
</dbReference>
<evidence type="ECO:0000256" key="2">
    <source>
        <dbReference type="SAM" id="SignalP"/>
    </source>
</evidence>
<dbReference type="InterPro" id="IPR006860">
    <property type="entry name" value="FecR"/>
</dbReference>
<dbReference type="OrthoDB" id="369729at2"/>
<sequence length="462" mass="49029">MLRHLMVTAGLALCAQFAFAAEAGKIIFVAGQAQVVDRAAVQDGAVQEGDMLTTGADGFMYIKTLDNGLFILRPNSRARIVTYHVDPVNPANTRIKLELLSGVARSKSGDAVKLARQNFRFNTPVAAIGVRGTDFTVFTDQDTSRVAVISGGVAVSGFAGACSPDGFGPCEGIYTRELSAAQRGQLVQVRRGQVAPQVMSSGGNGPDNIAPPRNDEPIGKNGGINGAATAPAPSLDPIKNVVIAQLPPLAPAPVVNTPPPVVEEPPALPVEPPLVVVVPTPVPPVIEIPQKDSGILWGRWQRIGAPPATIDLTAEQERSQLLAVRGNFALFRTPGKEYVARENGSVGFRLDSSEAYVYTNYGPGIRTTAAATINNGRLDLDFGNKSFATSFDLTSKDETFKFQSKGDITANGRMYGEHAQGRPGYLNLDGVLSNERNGSAAYIFDGVIDAQRTVNGATYWRK</sequence>
<protein>
    <recommendedName>
        <fullName evidence="3">FecR protein domain-containing protein</fullName>
    </recommendedName>
</protein>
<feature type="domain" description="FecR protein" evidence="3">
    <location>
        <begin position="52"/>
        <end position="153"/>
    </location>
</feature>
<comment type="caution">
    <text evidence="4">The sequence shown here is derived from an EMBL/GenBank/DDBJ whole genome shotgun (WGS) entry which is preliminary data.</text>
</comment>
<dbReference type="PANTHER" id="PTHR38731:SF3">
    <property type="entry name" value="BLL6125 PROTEIN"/>
    <property type="match status" value="1"/>
</dbReference>
<accession>A0A2G8TED1</accession>
<dbReference type="PANTHER" id="PTHR38731">
    <property type="entry name" value="LIPL45-RELATED LIPOPROTEIN-RELATED"/>
    <property type="match status" value="1"/>
</dbReference>
<keyword evidence="5" id="KW-1185">Reference proteome</keyword>
<organism evidence="4 5">
    <name type="scientific">Massilia eurypsychrophila</name>
    <dbReference type="NCBI Taxonomy" id="1485217"/>
    <lineage>
        <taxon>Bacteria</taxon>
        <taxon>Pseudomonadati</taxon>
        <taxon>Pseudomonadota</taxon>
        <taxon>Betaproteobacteria</taxon>
        <taxon>Burkholderiales</taxon>
        <taxon>Oxalobacteraceae</taxon>
        <taxon>Telluria group</taxon>
        <taxon>Massilia</taxon>
    </lineage>
</organism>
<reference evidence="4 5" key="1">
    <citation type="submission" date="2017-10" db="EMBL/GenBank/DDBJ databases">
        <title>Massilia psychrophilum sp. nov., a novel purple-pigmented bacterium isolated from Tianshan glacier, Xinjiang Municipality, China.</title>
        <authorList>
            <person name="Wang H."/>
        </authorList>
    </citation>
    <scope>NUCLEOTIDE SEQUENCE [LARGE SCALE GENOMIC DNA]</scope>
    <source>
        <strain evidence="4 5">JCM 30074</strain>
    </source>
</reference>
<evidence type="ECO:0000256" key="1">
    <source>
        <dbReference type="SAM" id="MobiDB-lite"/>
    </source>
</evidence>
<dbReference type="EMBL" id="PDOC01000007">
    <property type="protein sequence ID" value="PIL44405.1"/>
    <property type="molecule type" value="Genomic_DNA"/>
</dbReference>
<feature type="chain" id="PRO_5013943404" description="FecR protein domain-containing protein" evidence="2">
    <location>
        <begin position="21"/>
        <end position="462"/>
    </location>
</feature>
<proteinExistence type="predicted"/>
<keyword evidence="2" id="KW-0732">Signal</keyword>
<dbReference type="Pfam" id="PF04773">
    <property type="entry name" value="FecR"/>
    <property type="match status" value="1"/>
</dbReference>
<gene>
    <name evidence="4" type="ORF">CR105_13135</name>
</gene>